<proteinExistence type="predicted"/>
<keyword evidence="2" id="KW-1185">Reference proteome</keyword>
<organism evidence="1 2">
    <name type="scientific">Vigna mungo</name>
    <name type="common">Black gram</name>
    <name type="synonym">Phaseolus mungo</name>
    <dbReference type="NCBI Taxonomy" id="3915"/>
    <lineage>
        <taxon>Eukaryota</taxon>
        <taxon>Viridiplantae</taxon>
        <taxon>Streptophyta</taxon>
        <taxon>Embryophyta</taxon>
        <taxon>Tracheophyta</taxon>
        <taxon>Spermatophyta</taxon>
        <taxon>Magnoliopsida</taxon>
        <taxon>eudicotyledons</taxon>
        <taxon>Gunneridae</taxon>
        <taxon>Pentapetalae</taxon>
        <taxon>rosids</taxon>
        <taxon>fabids</taxon>
        <taxon>Fabales</taxon>
        <taxon>Fabaceae</taxon>
        <taxon>Papilionoideae</taxon>
        <taxon>50 kb inversion clade</taxon>
        <taxon>NPAAA clade</taxon>
        <taxon>indigoferoid/millettioid clade</taxon>
        <taxon>Phaseoleae</taxon>
        <taxon>Vigna</taxon>
    </lineage>
</organism>
<accession>A0AAQ3RNW8</accession>
<reference evidence="1 2" key="1">
    <citation type="journal article" date="2023" name="Life. Sci Alliance">
        <title>Evolutionary insights into 3D genome organization and epigenetic landscape of Vigna mungo.</title>
        <authorList>
            <person name="Junaid A."/>
            <person name="Singh B."/>
            <person name="Bhatia S."/>
        </authorList>
    </citation>
    <scope>NUCLEOTIDE SEQUENCE [LARGE SCALE GENOMIC DNA]</scope>
    <source>
        <strain evidence="1">Urdbean</strain>
    </source>
</reference>
<dbReference type="AlphaFoldDB" id="A0AAQ3RNW8"/>
<name>A0AAQ3RNW8_VIGMU</name>
<protein>
    <submittedName>
        <fullName evidence="1">Uncharacterized protein</fullName>
    </submittedName>
</protein>
<dbReference type="EMBL" id="CP144693">
    <property type="protein sequence ID" value="WVZ01172.1"/>
    <property type="molecule type" value="Genomic_DNA"/>
</dbReference>
<dbReference type="Proteomes" id="UP001374535">
    <property type="component" value="Chromosome 8"/>
</dbReference>
<evidence type="ECO:0000313" key="2">
    <source>
        <dbReference type="Proteomes" id="UP001374535"/>
    </source>
</evidence>
<gene>
    <name evidence="1" type="ORF">V8G54_027241</name>
</gene>
<evidence type="ECO:0000313" key="1">
    <source>
        <dbReference type="EMBL" id="WVZ01172.1"/>
    </source>
</evidence>
<sequence>MVSFLPGDSDLINLWNSLKDILSNIPVISFRPVSLSLKLKGRVLKQNTTAVKFFYNKAIKLKATYADNYLCHILSMDSTVCLGPFYLTGISLHFKVFMTFRPTKSKNLQNRNS</sequence>